<comment type="caution">
    <text evidence="1">The sequence shown here is derived from an EMBL/GenBank/DDBJ whole genome shotgun (WGS) entry which is preliminary data.</text>
</comment>
<gene>
    <name evidence="1" type="ORF">CTRU02_203195</name>
</gene>
<accession>A0ACC3Z8K5</accession>
<dbReference type="Proteomes" id="UP000805649">
    <property type="component" value="Unassembled WGS sequence"/>
</dbReference>
<sequence length="347" mass="38508">MFRTIRDIAVAHFRPALDAVFFGHRLPWSLRWRLLALQPIIFLTHSLALAPYIFRRPYAVRYIPISDTRSLRILVFKEPGKGTGLHGLLRPLHVDCHPGGFVGGIPEADAPFCSLVAKETGAVVVSLSYRLAPVHPFPAAIDDVDAALKWLRDHAEEELGADPRLLTVSGASAGGNLVLAASQNIPSPEYAIRASATFYAPLDLRPKPEEKPRPAGLPAKDPLSFMLALYDSYAAPSKAENMDNPRLSPYLAREETLPERMVLVVAGIDITVHEQLTFVERVKKEREEKGKDGGSVEAFYVEDLFHGCLEVPNVVVPVSKKMVMWQRGLDVIRAAQESHGWQWKKSL</sequence>
<organism evidence="1 2">
    <name type="scientific">Colletotrichum truncatum</name>
    <name type="common">Anthracnose fungus</name>
    <name type="synonym">Colletotrichum capsici</name>
    <dbReference type="NCBI Taxonomy" id="5467"/>
    <lineage>
        <taxon>Eukaryota</taxon>
        <taxon>Fungi</taxon>
        <taxon>Dikarya</taxon>
        <taxon>Ascomycota</taxon>
        <taxon>Pezizomycotina</taxon>
        <taxon>Sordariomycetes</taxon>
        <taxon>Hypocreomycetidae</taxon>
        <taxon>Glomerellales</taxon>
        <taxon>Glomerellaceae</taxon>
        <taxon>Colletotrichum</taxon>
        <taxon>Colletotrichum truncatum species complex</taxon>
    </lineage>
</organism>
<evidence type="ECO:0000313" key="1">
    <source>
        <dbReference type="EMBL" id="KAL0940432.1"/>
    </source>
</evidence>
<proteinExistence type="predicted"/>
<protein>
    <submittedName>
        <fullName evidence="1">Lipase esterase family</fullName>
    </submittedName>
</protein>
<reference evidence="1 2" key="1">
    <citation type="journal article" date="2020" name="Phytopathology">
        <title>Genome Sequence Resources of Colletotrichum truncatum, C. plurivorum, C. musicola, and C. sojae: Four Species Pathogenic to Soybean (Glycine max).</title>
        <authorList>
            <person name="Rogerio F."/>
            <person name="Boufleur T.R."/>
            <person name="Ciampi-Guillardi M."/>
            <person name="Sukno S.A."/>
            <person name="Thon M.R."/>
            <person name="Massola Junior N.S."/>
            <person name="Baroncelli R."/>
        </authorList>
    </citation>
    <scope>NUCLEOTIDE SEQUENCE [LARGE SCALE GENOMIC DNA]</scope>
    <source>
        <strain evidence="1 2">CMES1059</strain>
    </source>
</reference>
<keyword evidence="2" id="KW-1185">Reference proteome</keyword>
<dbReference type="EMBL" id="VUJX02000002">
    <property type="protein sequence ID" value="KAL0940432.1"/>
    <property type="molecule type" value="Genomic_DNA"/>
</dbReference>
<evidence type="ECO:0000313" key="2">
    <source>
        <dbReference type="Proteomes" id="UP000805649"/>
    </source>
</evidence>
<name>A0ACC3Z8K5_COLTU</name>